<keyword evidence="3" id="KW-0731">Sigma factor</keyword>
<name>A0A2U1JZ03_9BACI</name>
<accession>A0A2U1JZ03</accession>
<dbReference type="Pfam" id="PF08281">
    <property type="entry name" value="Sigma70_r4_2"/>
    <property type="match status" value="1"/>
</dbReference>
<dbReference type="EMBL" id="QCZG01000025">
    <property type="protein sequence ID" value="PWA10028.1"/>
    <property type="molecule type" value="Genomic_DNA"/>
</dbReference>
<dbReference type="GO" id="GO:0006352">
    <property type="term" value="P:DNA-templated transcription initiation"/>
    <property type="evidence" value="ECO:0007669"/>
    <property type="project" value="InterPro"/>
</dbReference>
<dbReference type="InterPro" id="IPR013249">
    <property type="entry name" value="RNA_pol_sigma70_r4_t2"/>
</dbReference>
<dbReference type="Gene3D" id="1.10.10.10">
    <property type="entry name" value="Winged helix-like DNA-binding domain superfamily/Winged helix DNA-binding domain"/>
    <property type="match status" value="1"/>
</dbReference>
<dbReference type="InterPro" id="IPR007627">
    <property type="entry name" value="RNA_pol_sigma70_r2"/>
</dbReference>
<protein>
    <submittedName>
        <fullName evidence="7">RNA polymerase sigma factor</fullName>
    </submittedName>
</protein>
<evidence type="ECO:0000256" key="4">
    <source>
        <dbReference type="ARBA" id="ARBA00023163"/>
    </source>
</evidence>
<dbReference type="InterPro" id="IPR013324">
    <property type="entry name" value="RNA_pol_sigma_r3/r4-like"/>
</dbReference>
<organism evidence="7 8">
    <name type="scientific">Pueribacillus theae</name>
    <dbReference type="NCBI Taxonomy" id="2171751"/>
    <lineage>
        <taxon>Bacteria</taxon>
        <taxon>Bacillati</taxon>
        <taxon>Bacillota</taxon>
        <taxon>Bacilli</taxon>
        <taxon>Bacillales</taxon>
        <taxon>Bacillaceae</taxon>
        <taxon>Pueribacillus</taxon>
    </lineage>
</organism>
<feature type="domain" description="RNA polymerase sigma factor 70 region 4 type 2" evidence="6">
    <location>
        <begin position="119"/>
        <end position="171"/>
    </location>
</feature>
<proteinExistence type="inferred from homology"/>
<dbReference type="OrthoDB" id="9785675at2"/>
<dbReference type="PANTHER" id="PTHR43133">
    <property type="entry name" value="RNA POLYMERASE ECF-TYPE SIGMA FACTO"/>
    <property type="match status" value="1"/>
</dbReference>
<dbReference type="InterPro" id="IPR036388">
    <property type="entry name" value="WH-like_DNA-bd_sf"/>
</dbReference>
<comment type="caution">
    <text evidence="7">The sequence shown here is derived from an EMBL/GenBank/DDBJ whole genome shotgun (WGS) entry which is preliminary data.</text>
</comment>
<keyword evidence="2" id="KW-0805">Transcription regulation</keyword>
<dbReference type="PANTHER" id="PTHR43133:SF51">
    <property type="entry name" value="RNA POLYMERASE SIGMA FACTOR"/>
    <property type="match status" value="1"/>
</dbReference>
<dbReference type="InterPro" id="IPR013325">
    <property type="entry name" value="RNA_pol_sigma_r2"/>
</dbReference>
<dbReference type="NCBIfam" id="TIGR02937">
    <property type="entry name" value="sigma70-ECF"/>
    <property type="match status" value="1"/>
</dbReference>
<sequence>MTDEELLEQMANGNQAAFEALIHRYHSPLFSYLERKLHDPQKAEDFTQETFLKLIRQLKAKKQPNNLKPWLYQVATNLCRDYWKSAFFRSEKQELDRIPEPKDSKTSIIEIYEKQEERKEILASLSQLSETQKEIVLLRFYQDLKYKEIAAALDLPIGTVKSNLFHALKKLKTSLKSFKITKESDGDRRNG</sequence>
<keyword evidence="4" id="KW-0804">Transcription</keyword>
<dbReference type="GO" id="GO:0016987">
    <property type="term" value="F:sigma factor activity"/>
    <property type="evidence" value="ECO:0007669"/>
    <property type="project" value="UniProtKB-KW"/>
</dbReference>
<dbReference type="InterPro" id="IPR014284">
    <property type="entry name" value="RNA_pol_sigma-70_dom"/>
</dbReference>
<gene>
    <name evidence="7" type="ORF">DCC39_12125</name>
</gene>
<dbReference type="Proteomes" id="UP000245998">
    <property type="component" value="Unassembled WGS sequence"/>
</dbReference>
<evidence type="ECO:0000259" key="6">
    <source>
        <dbReference type="Pfam" id="PF08281"/>
    </source>
</evidence>
<dbReference type="GO" id="GO:0003677">
    <property type="term" value="F:DNA binding"/>
    <property type="evidence" value="ECO:0007669"/>
    <property type="project" value="InterPro"/>
</dbReference>
<evidence type="ECO:0000256" key="3">
    <source>
        <dbReference type="ARBA" id="ARBA00023082"/>
    </source>
</evidence>
<keyword evidence="8" id="KW-1185">Reference proteome</keyword>
<dbReference type="Pfam" id="PF04542">
    <property type="entry name" value="Sigma70_r2"/>
    <property type="match status" value="1"/>
</dbReference>
<dbReference type="CDD" id="cd06171">
    <property type="entry name" value="Sigma70_r4"/>
    <property type="match status" value="1"/>
</dbReference>
<dbReference type="SUPFAM" id="SSF88659">
    <property type="entry name" value="Sigma3 and sigma4 domains of RNA polymerase sigma factors"/>
    <property type="match status" value="1"/>
</dbReference>
<feature type="domain" description="RNA polymerase sigma-70 region 2" evidence="5">
    <location>
        <begin position="21"/>
        <end position="85"/>
    </location>
</feature>
<comment type="similarity">
    <text evidence="1">Belongs to the sigma-70 factor family. ECF subfamily.</text>
</comment>
<reference evidence="7 8" key="1">
    <citation type="submission" date="2018-04" db="EMBL/GenBank/DDBJ databases">
        <title>Camelliibacillus theae gen. nov., sp. nov., isolated from Pu'er tea.</title>
        <authorList>
            <person name="Niu L."/>
        </authorList>
    </citation>
    <scope>NUCLEOTIDE SEQUENCE [LARGE SCALE GENOMIC DNA]</scope>
    <source>
        <strain evidence="7 8">T8</strain>
    </source>
</reference>
<dbReference type="SUPFAM" id="SSF88946">
    <property type="entry name" value="Sigma2 domain of RNA polymerase sigma factors"/>
    <property type="match status" value="1"/>
</dbReference>
<evidence type="ECO:0000256" key="2">
    <source>
        <dbReference type="ARBA" id="ARBA00023015"/>
    </source>
</evidence>
<evidence type="ECO:0000313" key="7">
    <source>
        <dbReference type="EMBL" id="PWA10028.1"/>
    </source>
</evidence>
<dbReference type="Gene3D" id="1.10.1740.10">
    <property type="match status" value="1"/>
</dbReference>
<dbReference type="AlphaFoldDB" id="A0A2U1JZ03"/>
<evidence type="ECO:0000256" key="1">
    <source>
        <dbReference type="ARBA" id="ARBA00010641"/>
    </source>
</evidence>
<dbReference type="RefSeq" id="WP_116555170.1">
    <property type="nucleotide sequence ID" value="NZ_QCZG01000025.1"/>
</dbReference>
<evidence type="ECO:0000313" key="8">
    <source>
        <dbReference type="Proteomes" id="UP000245998"/>
    </source>
</evidence>
<evidence type="ECO:0000259" key="5">
    <source>
        <dbReference type="Pfam" id="PF04542"/>
    </source>
</evidence>
<dbReference type="InterPro" id="IPR039425">
    <property type="entry name" value="RNA_pol_sigma-70-like"/>
</dbReference>